<feature type="compositionally biased region" description="Acidic residues" evidence="1">
    <location>
        <begin position="8"/>
        <end position="50"/>
    </location>
</feature>
<dbReference type="AlphaFoldDB" id="A0A8I3A6A7"/>
<dbReference type="Proteomes" id="UP000683000">
    <property type="component" value="Unassembled WGS sequence"/>
</dbReference>
<feature type="region of interest" description="Disordered" evidence="1">
    <location>
        <begin position="1"/>
        <end position="116"/>
    </location>
</feature>
<proteinExistence type="predicted"/>
<protein>
    <submittedName>
        <fullName evidence="2">Uncharacterized protein</fullName>
    </submittedName>
</protein>
<sequence>MEGKISDDQMELDDESDGDDSEDSEDGNGDDDGDDDEMDEDRGNEEDGELDGGVSSTALVSEELVDEMDEFGYSGLDQEVADDDKEEGQVEEDGLGAEDGKNARDNKDEDEFFADL</sequence>
<organism evidence="2 3">
    <name type="scientific">Boletus reticuloceps</name>
    <dbReference type="NCBI Taxonomy" id="495285"/>
    <lineage>
        <taxon>Eukaryota</taxon>
        <taxon>Fungi</taxon>
        <taxon>Dikarya</taxon>
        <taxon>Basidiomycota</taxon>
        <taxon>Agaricomycotina</taxon>
        <taxon>Agaricomycetes</taxon>
        <taxon>Agaricomycetidae</taxon>
        <taxon>Boletales</taxon>
        <taxon>Boletineae</taxon>
        <taxon>Boletaceae</taxon>
        <taxon>Boletoideae</taxon>
        <taxon>Boletus</taxon>
    </lineage>
</organism>
<feature type="compositionally biased region" description="Acidic residues" evidence="1">
    <location>
        <begin position="79"/>
        <end position="96"/>
    </location>
</feature>
<comment type="caution">
    <text evidence="2">The sequence shown here is derived from an EMBL/GenBank/DDBJ whole genome shotgun (WGS) entry which is preliminary data.</text>
</comment>
<dbReference type="OrthoDB" id="2693142at2759"/>
<evidence type="ECO:0000313" key="2">
    <source>
        <dbReference type="EMBL" id="KAG6371360.1"/>
    </source>
</evidence>
<reference evidence="2" key="1">
    <citation type="submission" date="2021-03" db="EMBL/GenBank/DDBJ databases">
        <title>Evolutionary innovations through gain and loss of genes in the ectomycorrhizal Boletales.</title>
        <authorList>
            <person name="Wu G."/>
            <person name="Miyauchi S."/>
            <person name="Morin E."/>
            <person name="Yang Z.-L."/>
            <person name="Xu J."/>
            <person name="Martin F.M."/>
        </authorList>
    </citation>
    <scope>NUCLEOTIDE SEQUENCE</scope>
    <source>
        <strain evidence="2">BR01</strain>
    </source>
</reference>
<accession>A0A8I3A6A7</accession>
<keyword evidence="3" id="KW-1185">Reference proteome</keyword>
<evidence type="ECO:0000313" key="3">
    <source>
        <dbReference type="Proteomes" id="UP000683000"/>
    </source>
</evidence>
<evidence type="ECO:0000256" key="1">
    <source>
        <dbReference type="SAM" id="MobiDB-lite"/>
    </source>
</evidence>
<name>A0A8I3A6A7_9AGAM</name>
<dbReference type="EMBL" id="JAGFBS010000035">
    <property type="protein sequence ID" value="KAG6371360.1"/>
    <property type="molecule type" value="Genomic_DNA"/>
</dbReference>
<feature type="compositionally biased region" description="Basic and acidic residues" evidence="1">
    <location>
        <begin position="98"/>
        <end position="107"/>
    </location>
</feature>
<gene>
    <name evidence="2" type="ORF">JVT61DRAFT_9567</name>
</gene>